<organism evidence="1 2">
    <name type="scientific">Candidatus Magasanikbacteria bacterium RIFCSPHIGHO2_02_FULL_41_13</name>
    <dbReference type="NCBI Taxonomy" id="1798676"/>
    <lineage>
        <taxon>Bacteria</taxon>
        <taxon>Candidatus Magasanikiibacteriota</taxon>
    </lineage>
</organism>
<name>A0A1F6M3W2_9BACT</name>
<protein>
    <submittedName>
        <fullName evidence="1">Uncharacterized protein</fullName>
    </submittedName>
</protein>
<accession>A0A1F6M3W2</accession>
<sequence>MEDDTITKRFDHIDQNFLKINETLDGHSGILEKYEKGLDTLLIGQINHGERIESLQPRVDSVEVKLNHIIEKEDYMIKLLETMTTEQAANKHRSDRHETRIETLEKDVKQLQVAALQ</sequence>
<dbReference type="STRING" id="1798676.A3B90_02315"/>
<reference evidence="1 2" key="1">
    <citation type="journal article" date="2016" name="Nat. Commun.">
        <title>Thousands of microbial genomes shed light on interconnected biogeochemical processes in an aquifer system.</title>
        <authorList>
            <person name="Anantharaman K."/>
            <person name="Brown C.T."/>
            <person name="Hug L.A."/>
            <person name="Sharon I."/>
            <person name="Castelle C.J."/>
            <person name="Probst A.J."/>
            <person name="Thomas B.C."/>
            <person name="Singh A."/>
            <person name="Wilkins M.J."/>
            <person name="Karaoz U."/>
            <person name="Brodie E.L."/>
            <person name="Williams K.H."/>
            <person name="Hubbard S.S."/>
            <person name="Banfield J.F."/>
        </authorList>
    </citation>
    <scope>NUCLEOTIDE SEQUENCE [LARGE SCALE GENOMIC DNA]</scope>
</reference>
<evidence type="ECO:0000313" key="2">
    <source>
        <dbReference type="Proteomes" id="UP000178742"/>
    </source>
</evidence>
<proteinExistence type="predicted"/>
<gene>
    <name evidence="1" type="ORF">A3B90_02315</name>
</gene>
<dbReference type="Proteomes" id="UP000178742">
    <property type="component" value="Unassembled WGS sequence"/>
</dbReference>
<comment type="caution">
    <text evidence="1">The sequence shown here is derived from an EMBL/GenBank/DDBJ whole genome shotgun (WGS) entry which is preliminary data.</text>
</comment>
<evidence type="ECO:0000313" key="1">
    <source>
        <dbReference type="EMBL" id="OGH66268.1"/>
    </source>
</evidence>
<dbReference type="AlphaFoldDB" id="A0A1F6M3W2"/>
<dbReference type="EMBL" id="MFPX01000022">
    <property type="protein sequence ID" value="OGH66268.1"/>
    <property type="molecule type" value="Genomic_DNA"/>
</dbReference>